<dbReference type="InterPro" id="IPR057191">
    <property type="entry name" value="DUF7869"/>
</dbReference>
<keyword evidence="4" id="KW-1185">Reference proteome</keyword>
<dbReference type="AlphaFoldDB" id="A0AAE1ULJ1"/>
<gene>
    <name evidence="3" type="ORF">Pmani_001265</name>
</gene>
<evidence type="ECO:0000259" key="2">
    <source>
        <dbReference type="Pfam" id="PF25273"/>
    </source>
</evidence>
<reference evidence="3" key="1">
    <citation type="submission" date="2023-11" db="EMBL/GenBank/DDBJ databases">
        <title>Genome assemblies of two species of porcelain crab, Petrolisthes cinctipes and Petrolisthes manimaculis (Anomura: Porcellanidae).</title>
        <authorList>
            <person name="Angst P."/>
        </authorList>
    </citation>
    <scope>NUCLEOTIDE SEQUENCE</scope>
    <source>
        <strain evidence="3">PB745_02</strain>
        <tissue evidence="3">Gill</tissue>
    </source>
</reference>
<protein>
    <recommendedName>
        <fullName evidence="2">DUF7869 domain-containing protein</fullName>
    </recommendedName>
</protein>
<dbReference type="PANTHER" id="PTHR10773">
    <property type="entry name" value="DNA-DIRECTED RNA POLYMERASES I, II, AND III SUBUNIT RPABC2"/>
    <property type="match status" value="1"/>
</dbReference>
<dbReference type="Pfam" id="PF25273">
    <property type="entry name" value="DUF7869"/>
    <property type="match status" value="1"/>
</dbReference>
<proteinExistence type="predicted"/>
<evidence type="ECO:0000256" key="1">
    <source>
        <dbReference type="SAM" id="MobiDB-lite"/>
    </source>
</evidence>
<feature type="domain" description="DUF7869" evidence="2">
    <location>
        <begin position="197"/>
        <end position="309"/>
    </location>
</feature>
<evidence type="ECO:0000313" key="3">
    <source>
        <dbReference type="EMBL" id="KAK4328322.1"/>
    </source>
</evidence>
<dbReference type="PANTHER" id="PTHR10773:SF19">
    <property type="match status" value="1"/>
</dbReference>
<dbReference type="EMBL" id="JAWZYT010000088">
    <property type="protein sequence ID" value="KAK4328322.1"/>
    <property type="molecule type" value="Genomic_DNA"/>
</dbReference>
<name>A0AAE1ULJ1_9EUCA</name>
<comment type="caution">
    <text evidence="3">The sequence shown here is derived from an EMBL/GenBank/DDBJ whole genome shotgun (WGS) entry which is preliminary data.</text>
</comment>
<organism evidence="3 4">
    <name type="scientific">Petrolisthes manimaculis</name>
    <dbReference type="NCBI Taxonomy" id="1843537"/>
    <lineage>
        <taxon>Eukaryota</taxon>
        <taxon>Metazoa</taxon>
        <taxon>Ecdysozoa</taxon>
        <taxon>Arthropoda</taxon>
        <taxon>Crustacea</taxon>
        <taxon>Multicrustacea</taxon>
        <taxon>Malacostraca</taxon>
        <taxon>Eumalacostraca</taxon>
        <taxon>Eucarida</taxon>
        <taxon>Decapoda</taxon>
        <taxon>Pleocyemata</taxon>
        <taxon>Anomura</taxon>
        <taxon>Galatheoidea</taxon>
        <taxon>Porcellanidae</taxon>
        <taxon>Petrolisthes</taxon>
    </lineage>
</organism>
<evidence type="ECO:0000313" key="4">
    <source>
        <dbReference type="Proteomes" id="UP001292094"/>
    </source>
</evidence>
<sequence length="310" mass="35468">MASRDSESNPDSPQAIDVASVSSENESEVEQGRGRKKPRKVKEWENVSSKVKCNLGQSYISYKTKKLVSARVIGNPCRDGCFRKVTEEGVNNIFSEFWALGSYDTQNAYIKKMNSNGDQAAVDDLIRQKKEHQQLAQQAQDFMKKIGEDNDPETRAICVDLQQTLPTPKITASVAYYKRKMWTYNLCIHNLKTNTSIMYLWDETQAKRGSCEVASCIKHWIDEESNIADFSQLVVVSDNCAGQNKNINLVLFYLRELHSRRLMSIDHVYLVPGHSYMACDHAFGNIERHLRHVPNLYTPEDYAYHIEQSV</sequence>
<accession>A0AAE1ULJ1</accession>
<feature type="region of interest" description="Disordered" evidence="1">
    <location>
        <begin position="1"/>
        <end position="41"/>
    </location>
</feature>
<dbReference type="Proteomes" id="UP001292094">
    <property type="component" value="Unassembled WGS sequence"/>
</dbReference>